<sequence length="89" mass="10553">MNVVITLLISESKDLPENQKLALNQFNNESMALLDLTRSYLTDLLSDPEPVDKEQQLIDTLYFLSKLYFTSISFLNKYYNLQEEKTRWR</sequence>
<protein>
    <submittedName>
        <fullName evidence="1">Uncharacterized protein</fullName>
    </submittedName>
</protein>
<dbReference type="AlphaFoldDB" id="A0A0F9AVF2"/>
<organism evidence="1">
    <name type="scientific">marine sediment metagenome</name>
    <dbReference type="NCBI Taxonomy" id="412755"/>
    <lineage>
        <taxon>unclassified sequences</taxon>
        <taxon>metagenomes</taxon>
        <taxon>ecological metagenomes</taxon>
    </lineage>
</organism>
<dbReference type="EMBL" id="LAZR01040807">
    <property type="protein sequence ID" value="KKL13569.1"/>
    <property type="molecule type" value="Genomic_DNA"/>
</dbReference>
<accession>A0A0F9AVF2</accession>
<evidence type="ECO:0000313" key="1">
    <source>
        <dbReference type="EMBL" id="KKL13569.1"/>
    </source>
</evidence>
<proteinExistence type="predicted"/>
<reference evidence="1" key="1">
    <citation type="journal article" date="2015" name="Nature">
        <title>Complex archaea that bridge the gap between prokaryotes and eukaryotes.</title>
        <authorList>
            <person name="Spang A."/>
            <person name="Saw J.H."/>
            <person name="Jorgensen S.L."/>
            <person name="Zaremba-Niedzwiedzka K."/>
            <person name="Martijn J."/>
            <person name="Lind A.E."/>
            <person name="van Eijk R."/>
            <person name="Schleper C."/>
            <person name="Guy L."/>
            <person name="Ettema T.J."/>
        </authorList>
    </citation>
    <scope>NUCLEOTIDE SEQUENCE</scope>
</reference>
<name>A0A0F9AVF2_9ZZZZ</name>
<gene>
    <name evidence="1" type="ORF">LCGC14_2524470</name>
</gene>
<comment type="caution">
    <text evidence="1">The sequence shown here is derived from an EMBL/GenBank/DDBJ whole genome shotgun (WGS) entry which is preliminary data.</text>
</comment>